<dbReference type="GO" id="GO:0003677">
    <property type="term" value="F:DNA binding"/>
    <property type="evidence" value="ECO:0007669"/>
    <property type="project" value="UniProtKB-KW"/>
</dbReference>
<protein>
    <submittedName>
        <fullName evidence="5">Transcriptional regulator, ArsR family</fullName>
    </submittedName>
</protein>
<keyword evidence="1" id="KW-0805">Transcription regulation</keyword>
<keyword evidence="2" id="KW-0238">DNA-binding</keyword>
<reference evidence="6" key="1">
    <citation type="submission" date="2016-11" db="EMBL/GenBank/DDBJ databases">
        <authorList>
            <person name="Varghese N."/>
            <person name="Submissions S."/>
        </authorList>
    </citation>
    <scope>NUCLEOTIDE SEQUENCE [LARGE SCALE GENOMIC DNA]</scope>
    <source>
        <strain evidence="6">DSM 16057</strain>
    </source>
</reference>
<proteinExistence type="predicted"/>
<feature type="domain" description="HTH arsR-type" evidence="4">
    <location>
        <begin position="2"/>
        <end position="91"/>
    </location>
</feature>
<dbReference type="PANTHER" id="PTHR43132:SF2">
    <property type="entry name" value="ARSENICAL RESISTANCE OPERON REPRESSOR ARSR-RELATED"/>
    <property type="match status" value="1"/>
</dbReference>
<dbReference type="InterPro" id="IPR036390">
    <property type="entry name" value="WH_DNA-bd_sf"/>
</dbReference>
<dbReference type="EMBL" id="FQZM01000013">
    <property type="protein sequence ID" value="SHI85752.1"/>
    <property type="molecule type" value="Genomic_DNA"/>
</dbReference>
<dbReference type="NCBIfam" id="NF033788">
    <property type="entry name" value="HTH_metalloreg"/>
    <property type="match status" value="1"/>
</dbReference>
<dbReference type="Proteomes" id="UP000184529">
    <property type="component" value="Unassembled WGS sequence"/>
</dbReference>
<keyword evidence="3" id="KW-0804">Transcription</keyword>
<dbReference type="Gene3D" id="1.10.10.10">
    <property type="entry name" value="Winged helix-like DNA-binding domain superfamily/Winged helix DNA-binding domain"/>
    <property type="match status" value="1"/>
</dbReference>
<dbReference type="GO" id="GO:0003700">
    <property type="term" value="F:DNA-binding transcription factor activity"/>
    <property type="evidence" value="ECO:0007669"/>
    <property type="project" value="InterPro"/>
</dbReference>
<dbReference type="OrthoDB" id="9802016at2"/>
<organism evidence="5 6">
    <name type="scientific">Desulfofundulus thermosubterraneus DSM 16057</name>
    <dbReference type="NCBI Taxonomy" id="1121432"/>
    <lineage>
        <taxon>Bacteria</taxon>
        <taxon>Bacillati</taxon>
        <taxon>Bacillota</taxon>
        <taxon>Clostridia</taxon>
        <taxon>Eubacteriales</taxon>
        <taxon>Peptococcaceae</taxon>
        <taxon>Desulfofundulus</taxon>
    </lineage>
</organism>
<evidence type="ECO:0000313" key="5">
    <source>
        <dbReference type="EMBL" id="SHI85752.1"/>
    </source>
</evidence>
<dbReference type="PROSITE" id="PS50987">
    <property type="entry name" value="HTH_ARSR_2"/>
    <property type="match status" value="1"/>
</dbReference>
<dbReference type="InterPro" id="IPR051011">
    <property type="entry name" value="Metal_resp_trans_reg"/>
</dbReference>
<dbReference type="InterPro" id="IPR001845">
    <property type="entry name" value="HTH_ArsR_DNA-bd_dom"/>
</dbReference>
<dbReference type="Pfam" id="PF01022">
    <property type="entry name" value="HTH_5"/>
    <property type="match status" value="1"/>
</dbReference>
<dbReference type="CDD" id="cd00090">
    <property type="entry name" value="HTH_ARSR"/>
    <property type="match status" value="1"/>
</dbReference>
<evidence type="ECO:0000256" key="1">
    <source>
        <dbReference type="ARBA" id="ARBA00023015"/>
    </source>
</evidence>
<evidence type="ECO:0000256" key="2">
    <source>
        <dbReference type="ARBA" id="ARBA00023125"/>
    </source>
</evidence>
<dbReference type="PRINTS" id="PR00778">
    <property type="entry name" value="HTHARSR"/>
</dbReference>
<evidence type="ECO:0000259" key="4">
    <source>
        <dbReference type="PROSITE" id="PS50987"/>
    </source>
</evidence>
<evidence type="ECO:0000313" key="6">
    <source>
        <dbReference type="Proteomes" id="UP000184529"/>
    </source>
</evidence>
<keyword evidence="6" id="KW-1185">Reference proteome</keyword>
<accession>A0A1M6EJR3</accession>
<evidence type="ECO:0000256" key="3">
    <source>
        <dbReference type="ARBA" id="ARBA00023163"/>
    </source>
</evidence>
<dbReference type="InterPro" id="IPR036388">
    <property type="entry name" value="WH-like_DNA-bd_sf"/>
</dbReference>
<dbReference type="RefSeq" id="WP_072868033.1">
    <property type="nucleotide sequence ID" value="NZ_FQZM01000013.1"/>
</dbReference>
<dbReference type="PANTHER" id="PTHR43132">
    <property type="entry name" value="ARSENICAL RESISTANCE OPERON REPRESSOR ARSR-RELATED"/>
    <property type="match status" value="1"/>
</dbReference>
<dbReference type="SUPFAM" id="SSF46785">
    <property type="entry name" value="Winged helix' DNA-binding domain"/>
    <property type="match status" value="1"/>
</dbReference>
<sequence>MNKVQQYEEKAEILKALAHPIRLCIVEGLINNECNVTRMRECLDLPQSTVSQHLSILKSRGIIRGRRKGTEICYTVTSELVKELMKVLMNK</sequence>
<dbReference type="STRING" id="1121432.SAMN02745219_01222"/>
<gene>
    <name evidence="5" type="ORF">SAMN02745219_01222</name>
</gene>
<name>A0A1M6EJR3_9FIRM</name>
<dbReference type="InterPro" id="IPR011991">
    <property type="entry name" value="ArsR-like_HTH"/>
</dbReference>
<dbReference type="SMART" id="SM00418">
    <property type="entry name" value="HTH_ARSR"/>
    <property type="match status" value="1"/>
</dbReference>
<dbReference type="AlphaFoldDB" id="A0A1M6EJR3"/>